<gene>
    <name evidence="1" type="ORF">PHMEG_0009384</name>
</gene>
<evidence type="ECO:0000313" key="1">
    <source>
        <dbReference type="EMBL" id="OWZ16769.1"/>
    </source>
</evidence>
<dbReference type="Proteomes" id="UP000198211">
    <property type="component" value="Unassembled WGS sequence"/>
</dbReference>
<organism evidence="1 2">
    <name type="scientific">Phytophthora megakarya</name>
    <dbReference type="NCBI Taxonomy" id="4795"/>
    <lineage>
        <taxon>Eukaryota</taxon>
        <taxon>Sar</taxon>
        <taxon>Stramenopiles</taxon>
        <taxon>Oomycota</taxon>
        <taxon>Peronosporomycetes</taxon>
        <taxon>Peronosporales</taxon>
        <taxon>Peronosporaceae</taxon>
        <taxon>Phytophthora</taxon>
    </lineage>
</organism>
<dbReference type="EMBL" id="NBNE01000873">
    <property type="protein sequence ID" value="OWZ16769.1"/>
    <property type="molecule type" value="Genomic_DNA"/>
</dbReference>
<proteinExistence type="predicted"/>
<reference evidence="2" key="1">
    <citation type="submission" date="2017-03" db="EMBL/GenBank/DDBJ databases">
        <title>Phytopthora megakarya and P. palmivora, two closely related causual agents of cacao black pod achieved similar genome size and gene model numbers by different mechanisms.</title>
        <authorList>
            <person name="Ali S."/>
            <person name="Shao J."/>
            <person name="Larry D.J."/>
            <person name="Kronmiller B."/>
            <person name="Shen D."/>
            <person name="Strem M.D."/>
            <person name="Melnick R.L."/>
            <person name="Guiltinan M.J."/>
            <person name="Tyler B.M."/>
            <person name="Meinhardt L.W."/>
            <person name="Bailey B.A."/>
        </authorList>
    </citation>
    <scope>NUCLEOTIDE SEQUENCE [LARGE SCALE GENOMIC DNA]</scope>
    <source>
        <strain evidence="2">zdho120</strain>
    </source>
</reference>
<comment type="caution">
    <text evidence="1">The sequence shown here is derived from an EMBL/GenBank/DDBJ whole genome shotgun (WGS) entry which is preliminary data.</text>
</comment>
<accession>A0A225WI40</accession>
<name>A0A225WI40_9STRA</name>
<protein>
    <submittedName>
        <fullName evidence="1">Uncharacterized protein</fullName>
    </submittedName>
</protein>
<keyword evidence="2" id="KW-1185">Reference proteome</keyword>
<sequence length="57" mass="6395">MIFDVISDGRAHQFGNAGPSDQWITSFLKRHAVRISVRKGRILDTARVNAGKKTEIE</sequence>
<dbReference type="AlphaFoldDB" id="A0A225WI40"/>
<evidence type="ECO:0000313" key="2">
    <source>
        <dbReference type="Proteomes" id="UP000198211"/>
    </source>
</evidence>